<dbReference type="AlphaFoldDB" id="A0A172X0P6"/>
<proteinExistence type="predicted"/>
<protein>
    <submittedName>
        <fullName evidence="1">Uncharacterized protein</fullName>
    </submittedName>
</protein>
<dbReference type="InterPro" id="IPR016181">
    <property type="entry name" value="Acyl_CoA_acyltransferase"/>
</dbReference>
<organism evidence="1">
    <name type="scientific">Hafnia alvei</name>
    <dbReference type="NCBI Taxonomy" id="569"/>
    <lineage>
        <taxon>Bacteria</taxon>
        <taxon>Pseudomonadati</taxon>
        <taxon>Pseudomonadota</taxon>
        <taxon>Gammaproteobacteria</taxon>
        <taxon>Enterobacterales</taxon>
        <taxon>Hafniaceae</taxon>
        <taxon>Hafnia</taxon>
    </lineage>
</organism>
<dbReference type="EMBL" id="KX117094">
    <property type="protein sequence ID" value="ANF30159.1"/>
    <property type="molecule type" value="Genomic_DNA"/>
</dbReference>
<dbReference type="RefSeq" id="WP_043493912.1">
    <property type="nucleotide sequence ID" value="NZ_CALJTU010000062.1"/>
</dbReference>
<name>A0A172X0P6_HAFAL</name>
<gene>
    <name evidence="2" type="ORF">NCTC8105_02999</name>
</gene>
<reference evidence="2 3" key="2">
    <citation type="submission" date="2018-06" db="EMBL/GenBank/DDBJ databases">
        <authorList>
            <consortium name="Pathogen Informatics"/>
            <person name="Doyle S."/>
        </authorList>
    </citation>
    <scope>NUCLEOTIDE SEQUENCE [LARGE SCALE GENOMIC DNA]</scope>
    <source>
        <strain evidence="2 3">NCTC8105</strain>
    </source>
</reference>
<sequence>MVISLENVNEDLISELKRFYLCYYSPDNRFFSDGYLSWMLLNNPHGVGISVNVRLEGDIISNMFLIPVELIKYGNVKLAYYVVDVLSHPNHRDKNLFIKMIRSAVKMAKDNERCLIGHPNSNALPGWKRAKMSFQPNFNSYISRPGVNRHKKNVYSRSQISEKDREDISLLIKKNNKLTINSSVEFIAWKYIDCPSKKYKIEFFYNKSSLIGVIVSYKVKGLIDRVVHFMYDDQYIREIICSTIIPKIFSFADTCQLASIDKLFFNTRIGSSVNYFFTDYSHDLDNGSNITYAACDN</sequence>
<evidence type="ECO:0000313" key="1">
    <source>
        <dbReference type="EMBL" id="ANF30159.1"/>
    </source>
</evidence>
<evidence type="ECO:0000313" key="3">
    <source>
        <dbReference type="Proteomes" id="UP000254821"/>
    </source>
</evidence>
<dbReference type="Proteomes" id="UP000254821">
    <property type="component" value="Unassembled WGS sequence"/>
</dbReference>
<evidence type="ECO:0000313" key="2">
    <source>
        <dbReference type="EMBL" id="STQ80870.1"/>
    </source>
</evidence>
<dbReference type="SUPFAM" id="SSF55729">
    <property type="entry name" value="Acyl-CoA N-acyltransferases (Nat)"/>
    <property type="match status" value="1"/>
</dbReference>
<reference evidence="1" key="1">
    <citation type="journal article" date="2016" name="PLoS ONE">
        <title>Genetic Diversity of O-Antigens in Hafnia alvei and the Development of a Suspension Array for Serotype Detection.</title>
        <authorList>
            <person name="Duan Z."/>
            <person name="Niedziela T."/>
            <person name="Lugowski C."/>
            <person name="Cao B."/>
            <person name="Wang T."/>
            <person name="Xu L."/>
            <person name="Yang B."/>
            <person name="Liu B."/>
            <person name="Wang L."/>
        </authorList>
    </citation>
    <scope>NUCLEOTIDE SEQUENCE</scope>
    <source>
        <strain evidence="1">PCM1221</strain>
    </source>
</reference>
<accession>A0A172X0P6</accession>
<dbReference type="EMBL" id="UGHP01000001">
    <property type="protein sequence ID" value="STQ80870.1"/>
    <property type="molecule type" value="Genomic_DNA"/>
</dbReference>